<evidence type="ECO:0000256" key="3">
    <source>
        <dbReference type="ARBA" id="ARBA00022603"/>
    </source>
</evidence>
<feature type="binding site" evidence="7">
    <location>
        <position position="147"/>
    </location>
    <ligand>
        <name>substrate</name>
    </ligand>
</feature>
<dbReference type="NCBIfam" id="TIGR00091">
    <property type="entry name" value="tRNA (guanosine(46)-N7)-methyltransferase TrmB"/>
    <property type="match status" value="1"/>
</dbReference>
<evidence type="ECO:0000256" key="1">
    <source>
        <dbReference type="ARBA" id="ARBA00000142"/>
    </source>
</evidence>
<comment type="catalytic activity">
    <reaction evidence="1 7">
        <text>guanosine(46) in tRNA + S-adenosyl-L-methionine = N(7)-methylguanosine(46) in tRNA + S-adenosyl-L-homocysteine</text>
        <dbReference type="Rhea" id="RHEA:42708"/>
        <dbReference type="Rhea" id="RHEA-COMP:10188"/>
        <dbReference type="Rhea" id="RHEA-COMP:10189"/>
        <dbReference type="ChEBI" id="CHEBI:57856"/>
        <dbReference type="ChEBI" id="CHEBI:59789"/>
        <dbReference type="ChEBI" id="CHEBI:74269"/>
        <dbReference type="ChEBI" id="CHEBI:74480"/>
        <dbReference type="EC" id="2.1.1.33"/>
    </reaction>
</comment>
<dbReference type="HAMAP" id="MF_01057">
    <property type="entry name" value="tRNA_methyltr_TrmB"/>
    <property type="match status" value="1"/>
</dbReference>
<feature type="binding site" evidence="7">
    <location>
        <begin position="216"/>
        <end position="219"/>
    </location>
    <ligand>
        <name>substrate</name>
    </ligand>
</feature>
<feature type="binding site" evidence="7">
    <location>
        <position position="68"/>
    </location>
    <ligand>
        <name>S-adenosyl-L-methionine</name>
        <dbReference type="ChEBI" id="CHEBI:59789"/>
    </ligand>
</feature>
<evidence type="ECO:0000256" key="2">
    <source>
        <dbReference type="ARBA" id="ARBA00003015"/>
    </source>
</evidence>
<keyword evidence="4 7" id="KW-0808">Transferase</keyword>
<accession>A0A450TIS9</accession>
<organism evidence="8">
    <name type="scientific">Candidatus Kentrum sp. FW</name>
    <dbReference type="NCBI Taxonomy" id="2126338"/>
    <lineage>
        <taxon>Bacteria</taxon>
        <taxon>Pseudomonadati</taxon>
        <taxon>Pseudomonadota</taxon>
        <taxon>Gammaproteobacteria</taxon>
        <taxon>Candidatus Kentrum</taxon>
    </lineage>
</organism>
<evidence type="ECO:0000256" key="7">
    <source>
        <dbReference type="HAMAP-Rule" id="MF_01057"/>
    </source>
</evidence>
<dbReference type="InterPro" id="IPR055361">
    <property type="entry name" value="tRNA_methyltr_TrmB_bact"/>
</dbReference>
<dbReference type="UniPathway" id="UPA00989"/>
<dbReference type="Gene3D" id="3.40.50.150">
    <property type="entry name" value="Vaccinia Virus protein VP39"/>
    <property type="match status" value="1"/>
</dbReference>
<gene>
    <name evidence="7" type="primary">trmB</name>
    <name evidence="8" type="ORF">BECKFW1821B_GA0114236_11275</name>
</gene>
<evidence type="ECO:0000256" key="5">
    <source>
        <dbReference type="ARBA" id="ARBA00022691"/>
    </source>
</evidence>
<keyword evidence="6 7" id="KW-0819">tRNA processing</keyword>
<comment type="similarity">
    <text evidence="7">Belongs to the class I-like SAM-binding methyltransferase superfamily. TrmB family.</text>
</comment>
<dbReference type="Pfam" id="PF02390">
    <property type="entry name" value="Methyltransf_4"/>
    <property type="match status" value="1"/>
</dbReference>
<dbReference type="AlphaFoldDB" id="A0A450TIS9"/>
<feature type="binding site" evidence="7">
    <location>
        <position position="120"/>
    </location>
    <ligand>
        <name>S-adenosyl-L-methionine</name>
        <dbReference type="ChEBI" id="CHEBI:59789"/>
    </ligand>
</feature>
<dbReference type="EMBL" id="CAADFD010000127">
    <property type="protein sequence ID" value="VFJ67199.1"/>
    <property type="molecule type" value="Genomic_DNA"/>
</dbReference>
<feature type="binding site" evidence="7">
    <location>
        <position position="93"/>
    </location>
    <ligand>
        <name>S-adenosyl-L-methionine</name>
        <dbReference type="ChEBI" id="CHEBI:59789"/>
    </ligand>
</feature>
<comment type="function">
    <text evidence="2 7">Catalyzes the formation of N(7)-methylguanine at position 46 (m7G46) in tRNA.</text>
</comment>
<name>A0A450TIS9_9GAMM</name>
<evidence type="ECO:0000256" key="4">
    <source>
        <dbReference type="ARBA" id="ARBA00022679"/>
    </source>
</evidence>
<dbReference type="InterPro" id="IPR003358">
    <property type="entry name" value="tRNA_(Gua-N-7)_MeTrfase_Trmb"/>
</dbReference>
<dbReference type="SUPFAM" id="SSF53335">
    <property type="entry name" value="S-adenosyl-L-methionine-dependent methyltransferases"/>
    <property type="match status" value="1"/>
</dbReference>
<keyword evidence="5 7" id="KW-0949">S-adenosyl-L-methionine</keyword>
<evidence type="ECO:0000313" key="8">
    <source>
        <dbReference type="EMBL" id="VFJ67199.1"/>
    </source>
</evidence>
<dbReference type="PANTHER" id="PTHR23417:SF14">
    <property type="entry name" value="PENTACOTRIPEPTIDE-REPEAT REGION OF PRORP DOMAIN-CONTAINING PROTEIN"/>
    <property type="match status" value="1"/>
</dbReference>
<dbReference type="InterPro" id="IPR029063">
    <property type="entry name" value="SAM-dependent_MTases_sf"/>
</dbReference>
<feature type="binding site" evidence="7">
    <location>
        <position position="143"/>
    </location>
    <ligand>
        <name>S-adenosyl-L-methionine</name>
        <dbReference type="ChEBI" id="CHEBI:59789"/>
    </ligand>
</feature>
<comment type="pathway">
    <text evidence="7">tRNA modification; N(7)-methylguanine-tRNA biosynthesis.</text>
</comment>
<comment type="caution">
    <text evidence="7">Lacks conserved residue(s) required for the propagation of feature annotation.</text>
</comment>
<proteinExistence type="inferred from homology"/>
<feature type="binding site" evidence="7">
    <location>
        <position position="179"/>
    </location>
    <ligand>
        <name>substrate</name>
    </ligand>
</feature>
<sequence>MDIPGNKGLPPLLPGHRRVRSFVNRPGRITHAQRQALVTNWQRFGIETGDYLLDLDAIFGRRAPRYLEIGFGMGDGLIEMALANPQRDYLGIEVYEPGLGRLLHRLSRENVANVRAIRGDAVEVLSRCIAPHGLDGILIYFPDPWPKKRHHKRRIVQPAFVSLICVCLNPGGRLELATDWEDYAMHMLKTLELEPRLRNLAGSGYFSARPEHRPVTKFERRGERCGHRIWDLVFLRV</sequence>
<keyword evidence="3 7" id="KW-0489">Methyltransferase</keyword>
<dbReference type="GO" id="GO:0043527">
    <property type="term" value="C:tRNA methyltransferase complex"/>
    <property type="evidence" value="ECO:0007669"/>
    <property type="project" value="TreeGrafter"/>
</dbReference>
<dbReference type="GO" id="GO:0008176">
    <property type="term" value="F:tRNA (guanine(46)-N7)-methyltransferase activity"/>
    <property type="evidence" value="ECO:0007669"/>
    <property type="project" value="UniProtKB-UniRule"/>
</dbReference>
<dbReference type="EC" id="2.1.1.33" evidence="7"/>
<dbReference type="PROSITE" id="PS51625">
    <property type="entry name" value="SAM_MT_TRMB"/>
    <property type="match status" value="1"/>
</dbReference>
<reference evidence="8" key="1">
    <citation type="submission" date="2019-02" db="EMBL/GenBank/DDBJ databases">
        <authorList>
            <person name="Gruber-Vodicka R. H."/>
            <person name="Seah K. B. B."/>
        </authorList>
    </citation>
    <scope>NUCLEOTIDE SEQUENCE</scope>
    <source>
        <strain evidence="8">BECK_BZ106</strain>
    </source>
</reference>
<dbReference type="PANTHER" id="PTHR23417">
    <property type="entry name" value="3-DEOXY-D-MANNO-OCTULOSONIC-ACID TRANSFERASE/TRNA GUANINE-N 7 - -METHYLTRANSFERASE"/>
    <property type="match status" value="1"/>
</dbReference>
<protein>
    <recommendedName>
        <fullName evidence="7">tRNA (guanine-N(7)-)-methyltransferase</fullName>
        <ecNumber evidence="7">2.1.1.33</ecNumber>
    </recommendedName>
    <alternativeName>
        <fullName evidence="7">tRNA (guanine(46)-N(7))-methyltransferase</fullName>
    </alternativeName>
    <alternativeName>
        <fullName evidence="7">tRNA(m7G46)-methyltransferase</fullName>
    </alternativeName>
</protein>
<evidence type="ECO:0000256" key="6">
    <source>
        <dbReference type="ARBA" id="ARBA00022694"/>
    </source>
</evidence>